<sequence>MPVTDRQTVQWDVLNRYLAVVLGSHRRGAWSMGRQRGAASTGTWDALVAALVGGDLVTVTDSNMHTSCVYDVRDERAVLHVSTVLPYVIVWSDVERRFLDTCPDWATPLTDAVFSHLGSACTRTWSPYRDDEAERRITYFELLFAWIEGSDGPPADETVDPWRPPLGAPEG</sequence>
<comment type="caution">
    <text evidence="2">The sequence shown here is derived from an EMBL/GenBank/DDBJ whole genome shotgun (WGS) entry which is preliminary data.</text>
</comment>
<organism evidence="2 3">
    <name type="scientific">Cellulomonas oligotrophica</name>
    <dbReference type="NCBI Taxonomy" id="931536"/>
    <lineage>
        <taxon>Bacteria</taxon>
        <taxon>Bacillati</taxon>
        <taxon>Actinomycetota</taxon>
        <taxon>Actinomycetes</taxon>
        <taxon>Micrococcales</taxon>
        <taxon>Cellulomonadaceae</taxon>
        <taxon>Cellulomonas</taxon>
    </lineage>
</organism>
<protein>
    <submittedName>
        <fullName evidence="2">Uncharacterized protein</fullName>
    </submittedName>
</protein>
<keyword evidence="3" id="KW-1185">Reference proteome</keyword>
<feature type="region of interest" description="Disordered" evidence="1">
    <location>
        <begin position="151"/>
        <end position="171"/>
    </location>
</feature>
<accession>A0ABQ4DCZ3</accession>
<proteinExistence type="predicted"/>
<evidence type="ECO:0000313" key="3">
    <source>
        <dbReference type="Proteomes" id="UP000618382"/>
    </source>
</evidence>
<name>A0ABQ4DCZ3_9CELL</name>
<evidence type="ECO:0000313" key="2">
    <source>
        <dbReference type="EMBL" id="GIG33596.1"/>
    </source>
</evidence>
<dbReference type="EMBL" id="BONN01000008">
    <property type="protein sequence ID" value="GIG33596.1"/>
    <property type="molecule type" value="Genomic_DNA"/>
</dbReference>
<dbReference type="Proteomes" id="UP000618382">
    <property type="component" value="Unassembled WGS sequence"/>
</dbReference>
<feature type="compositionally biased region" description="Pro residues" evidence="1">
    <location>
        <begin position="162"/>
        <end position="171"/>
    </location>
</feature>
<reference evidence="2 3" key="1">
    <citation type="submission" date="2021-01" db="EMBL/GenBank/DDBJ databases">
        <title>Whole genome shotgun sequence of Cellulomonas oligotrophica NBRC 109435.</title>
        <authorList>
            <person name="Komaki H."/>
            <person name="Tamura T."/>
        </authorList>
    </citation>
    <scope>NUCLEOTIDE SEQUENCE [LARGE SCALE GENOMIC DNA]</scope>
    <source>
        <strain evidence="2 3">NBRC 109435</strain>
    </source>
</reference>
<evidence type="ECO:0000256" key="1">
    <source>
        <dbReference type="SAM" id="MobiDB-lite"/>
    </source>
</evidence>
<gene>
    <name evidence="2" type="ORF">Col01nite_27550</name>
</gene>